<organism evidence="1 2">
    <name type="scientific">Candidatus Fimicola merdigallinarum</name>
    <dbReference type="NCBI Taxonomy" id="2840819"/>
    <lineage>
        <taxon>Bacteria</taxon>
        <taxon>Bacillati</taxon>
        <taxon>Bacillota</taxon>
        <taxon>Clostridia</taxon>
        <taxon>Lachnospirales</taxon>
        <taxon>Lachnospiraceae</taxon>
        <taxon>Lachnospiraceae incertae sedis</taxon>
        <taxon>Candidatus Fimicola</taxon>
    </lineage>
</organism>
<dbReference type="GO" id="GO:0006508">
    <property type="term" value="P:proteolysis"/>
    <property type="evidence" value="ECO:0007669"/>
    <property type="project" value="InterPro"/>
</dbReference>
<dbReference type="Gene3D" id="3.20.20.140">
    <property type="entry name" value="Metal-dependent hydrolases"/>
    <property type="match status" value="1"/>
</dbReference>
<comment type="caution">
    <text evidence="1">The sequence shown here is derived from an EMBL/GenBank/DDBJ whole genome shotgun (WGS) entry which is preliminary data.</text>
</comment>
<dbReference type="PANTHER" id="PTHR10443">
    <property type="entry name" value="MICROSOMAL DIPEPTIDASE"/>
    <property type="match status" value="1"/>
</dbReference>
<evidence type="ECO:0000313" key="2">
    <source>
        <dbReference type="Proteomes" id="UP000823611"/>
    </source>
</evidence>
<protein>
    <submittedName>
        <fullName evidence="1">Dipeptidase</fullName>
    </submittedName>
</protein>
<evidence type="ECO:0000313" key="1">
    <source>
        <dbReference type="EMBL" id="MBO8435122.1"/>
    </source>
</evidence>
<dbReference type="InterPro" id="IPR032466">
    <property type="entry name" value="Metal_Hydrolase"/>
</dbReference>
<dbReference type="Proteomes" id="UP000823611">
    <property type="component" value="Unassembled WGS sequence"/>
</dbReference>
<name>A0A9D9DVY2_9FIRM</name>
<dbReference type="InterPro" id="IPR000180">
    <property type="entry name" value="Dipep_AS"/>
</dbReference>
<dbReference type="PROSITE" id="PS51365">
    <property type="entry name" value="RENAL_DIPEPTIDASE_2"/>
    <property type="match status" value="1"/>
</dbReference>
<reference evidence="1" key="1">
    <citation type="submission" date="2020-10" db="EMBL/GenBank/DDBJ databases">
        <authorList>
            <person name="Gilroy R."/>
        </authorList>
    </citation>
    <scope>NUCLEOTIDE SEQUENCE</scope>
    <source>
        <strain evidence="1">F6-4510</strain>
    </source>
</reference>
<dbReference type="AlphaFoldDB" id="A0A9D9DVY2"/>
<sequence>MGEIIKIADMHCDTIVKCKRKGFDLFENSMQVDLKRMKEVVSVQDFAIWLEKEYYPVAYKETCECIDFYYSQLEKNKDFICHVNTYDEILNARESGEIASILSIEGGEAIEGSIEKLKYFYDKGVRLMTLTWNYKNEIGGGAGFQDLGLTEFGKEVLKTMESLGMIVDVSHLSDKGFYDVLSIASKPFIASHSNSRAICDCKRNLTDDQIREINNIGGVIGINLYRDFVSLNKECGIDDVMKHIDHIINVGSDEVLGFGCDYDGIDDTPDGLFDVSSVYKIVDEIEKRYGRETAEKIAWRNFDRIYSDIL</sequence>
<accession>A0A9D9DVY2</accession>
<proteinExistence type="predicted"/>
<dbReference type="Pfam" id="PF01244">
    <property type="entry name" value="Peptidase_M19"/>
    <property type="match status" value="1"/>
</dbReference>
<gene>
    <name evidence="1" type="ORF">IAC55_07375</name>
</gene>
<dbReference type="GO" id="GO:0070573">
    <property type="term" value="F:metallodipeptidase activity"/>
    <property type="evidence" value="ECO:0007669"/>
    <property type="project" value="InterPro"/>
</dbReference>
<dbReference type="PANTHER" id="PTHR10443:SF12">
    <property type="entry name" value="DIPEPTIDASE"/>
    <property type="match status" value="1"/>
</dbReference>
<dbReference type="EMBL" id="JADIMX010000136">
    <property type="protein sequence ID" value="MBO8435122.1"/>
    <property type="molecule type" value="Genomic_DNA"/>
</dbReference>
<dbReference type="InterPro" id="IPR008257">
    <property type="entry name" value="Pept_M19"/>
</dbReference>
<dbReference type="CDD" id="cd01301">
    <property type="entry name" value="rDP_like"/>
    <property type="match status" value="1"/>
</dbReference>
<dbReference type="PROSITE" id="PS00869">
    <property type="entry name" value="RENAL_DIPEPTIDASE_1"/>
    <property type="match status" value="1"/>
</dbReference>
<dbReference type="SUPFAM" id="SSF51556">
    <property type="entry name" value="Metallo-dependent hydrolases"/>
    <property type="match status" value="1"/>
</dbReference>
<reference evidence="1" key="2">
    <citation type="journal article" date="2021" name="PeerJ">
        <title>Extensive microbial diversity within the chicken gut microbiome revealed by metagenomics and culture.</title>
        <authorList>
            <person name="Gilroy R."/>
            <person name="Ravi A."/>
            <person name="Getino M."/>
            <person name="Pursley I."/>
            <person name="Horton D.L."/>
            <person name="Alikhan N.F."/>
            <person name="Baker D."/>
            <person name="Gharbi K."/>
            <person name="Hall N."/>
            <person name="Watson M."/>
            <person name="Adriaenssens E.M."/>
            <person name="Foster-Nyarko E."/>
            <person name="Jarju S."/>
            <person name="Secka A."/>
            <person name="Antonio M."/>
            <person name="Oren A."/>
            <person name="Chaudhuri R.R."/>
            <person name="La Ragione R."/>
            <person name="Hildebrand F."/>
            <person name="Pallen M.J."/>
        </authorList>
    </citation>
    <scope>NUCLEOTIDE SEQUENCE</scope>
    <source>
        <strain evidence="1">F6-4510</strain>
    </source>
</reference>